<dbReference type="PROSITE" id="PS51294">
    <property type="entry name" value="HTH_MYB"/>
    <property type="match status" value="1"/>
</dbReference>
<evidence type="ECO:0000256" key="1">
    <source>
        <dbReference type="ARBA" id="ARBA00023015"/>
    </source>
</evidence>
<dbReference type="Pfam" id="PF00249">
    <property type="entry name" value="Myb_DNA-binding"/>
    <property type="match status" value="1"/>
</dbReference>
<dbReference type="InterPro" id="IPR006447">
    <property type="entry name" value="Myb_dom_plants"/>
</dbReference>
<dbReference type="EMBL" id="AMZH03022747">
    <property type="protein sequence ID" value="RRT37058.1"/>
    <property type="molecule type" value="Genomic_DNA"/>
</dbReference>
<reference evidence="5 6" key="1">
    <citation type="journal article" date="2014" name="Agronomy (Basel)">
        <title>A Draft Genome Sequence for Ensete ventricosum, the Drought-Tolerant Tree Against Hunger.</title>
        <authorList>
            <person name="Harrison J."/>
            <person name="Moore K.A."/>
            <person name="Paszkiewicz K."/>
            <person name="Jones T."/>
            <person name="Grant M."/>
            <person name="Ambacheew D."/>
            <person name="Muzemil S."/>
            <person name="Studholme D.J."/>
        </authorList>
    </citation>
    <scope>NUCLEOTIDE SEQUENCE [LARGE SCALE GENOMIC DNA]</scope>
</reference>
<dbReference type="GO" id="GO:0003677">
    <property type="term" value="F:DNA binding"/>
    <property type="evidence" value="ECO:0007669"/>
    <property type="project" value="UniProtKB-KW"/>
</dbReference>
<evidence type="ECO:0000313" key="5">
    <source>
        <dbReference type="EMBL" id="RRT37058.1"/>
    </source>
</evidence>
<name>A0A444FCY3_ENSVE</name>
<dbReference type="NCBIfam" id="TIGR01557">
    <property type="entry name" value="myb_SHAQKYF"/>
    <property type="match status" value="1"/>
</dbReference>
<sequence>MRWTEELHRCFVEAVDCLGGETQATPKRILRLMGVKGMSISHVKSHLQVICSIPFPCTLQIFES</sequence>
<evidence type="ECO:0000256" key="3">
    <source>
        <dbReference type="ARBA" id="ARBA00023163"/>
    </source>
</evidence>
<dbReference type="Gene3D" id="1.10.10.60">
    <property type="entry name" value="Homeodomain-like"/>
    <property type="match status" value="1"/>
</dbReference>
<evidence type="ECO:0000256" key="2">
    <source>
        <dbReference type="ARBA" id="ARBA00023125"/>
    </source>
</evidence>
<comment type="caution">
    <text evidence="5">The sequence shown here is derived from an EMBL/GenBank/DDBJ whole genome shotgun (WGS) entry which is preliminary data.</text>
</comment>
<gene>
    <name evidence="5" type="ORF">B296_00036193</name>
</gene>
<organism evidence="5 6">
    <name type="scientific">Ensete ventricosum</name>
    <name type="common">Abyssinian banana</name>
    <name type="synonym">Musa ensete</name>
    <dbReference type="NCBI Taxonomy" id="4639"/>
    <lineage>
        <taxon>Eukaryota</taxon>
        <taxon>Viridiplantae</taxon>
        <taxon>Streptophyta</taxon>
        <taxon>Embryophyta</taxon>
        <taxon>Tracheophyta</taxon>
        <taxon>Spermatophyta</taxon>
        <taxon>Magnoliopsida</taxon>
        <taxon>Liliopsida</taxon>
        <taxon>Zingiberales</taxon>
        <taxon>Musaceae</taxon>
        <taxon>Ensete</taxon>
    </lineage>
</organism>
<dbReference type="InterPro" id="IPR001005">
    <property type="entry name" value="SANT/Myb"/>
</dbReference>
<dbReference type="PANTHER" id="PTHR31314:SF113">
    <property type="entry name" value="MYB FAMILY TRANSCRIPTION FACTOR MPH1"/>
    <property type="match status" value="1"/>
</dbReference>
<dbReference type="SUPFAM" id="SSF46689">
    <property type="entry name" value="Homeodomain-like"/>
    <property type="match status" value="1"/>
</dbReference>
<proteinExistence type="predicted"/>
<keyword evidence="2" id="KW-0238">DNA-binding</keyword>
<dbReference type="GO" id="GO:0003700">
    <property type="term" value="F:DNA-binding transcription factor activity"/>
    <property type="evidence" value="ECO:0007669"/>
    <property type="project" value="InterPro"/>
</dbReference>
<keyword evidence="1" id="KW-0805">Transcription regulation</keyword>
<dbReference type="PANTHER" id="PTHR31314">
    <property type="entry name" value="MYB FAMILY TRANSCRIPTION FACTOR PHL7-LIKE"/>
    <property type="match status" value="1"/>
</dbReference>
<dbReference type="AlphaFoldDB" id="A0A444FCY3"/>
<keyword evidence="3" id="KW-0804">Transcription</keyword>
<accession>A0A444FCY3</accession>
<dbReference type="InterPro" id="IPR009057">
    <property type="entry name" value="Homeodomain-like_sf"/>
</dbReference>
<dbReference type="InterPro" id="IPR017930">
    <property type="entry name" value="Myb_dom"/>
</dbReference>
<dbReference type="InterPro" id="IPR046955">
    <property type="entry name" value="PHR1-like"/>
</dbReference>
<dbReference type="Proteomes" id="UP000287651">
    <property type="component" value="Unassembled WGS sequence"/>
</dbReference>
<evidence type="ECO:0000313" key="6">
    <source>
        <dbReference type="Proteomes" id="UP000287651"/>
    </source>
</evidence>
<protein>
    <submittedName>
        <fullName evidence="5">Uncharacterized protein</fullName>
    </submittedName>
</protein>
<keyword evidence="4" id="KW-0539">Nucleus</keyword>
<evidence type="ECO:0000256" key="4">
    <source>
        <dbReference type="ARBA" id="ARBA00023242"/>
    </source>
</evidence>